<gene>
    <name evidence="2" type="ORF">EJ03DRAFT_351774</name>
</gene>
<dbReference type="Proteomes" id="UP000799436">
    <property type="component" value="Unassembled WGS sequence"/>
</dbReference>
<feature type="compositionally biased region" description="Basic and acidic residues" evidence="1">
    <location>
        <begin position="136"/>
        <end position="153"/>
    </location>
</feature>
<proteinExistence type="predicted"/>
<keyword evidence="3" id="KW-1185">Reference proteome</keyword>
<feature type="compositionally biased region" description="Basic residues" evidence="1">
    <location>
        <begin position="175"/>
        <end position="185"/>
    </location>
</feature>
<accession>A0A6G1L7W8</accession>
<feature type="compositionally biased region" description="Polar residues" evidence="1">
    <location>
        <begin position="221"/>
        <end position="233"/>
    </location>
</feature>
<feature type="compositionally biased region" description="Basic residues" evidence="1">
    <location>
        <begin position="251"/>
        <end position="264"/>
    </location>
</feature>
<feature type="region of interest" description="Disordered" evidence="1">
    <location>
        <begin position="250"/>
        <end position="277"/>
    </location>
</feature>
<dbReference type="OrthoDB" id="10633035at2759"/>
<feature type="compositionally biased region" description="Acidic residues" evidence="1">
    <location>
        <begin position="316"/>
        <end position="338"/>
    </location>
</feature>
<feature type="region of interest" description="Disordered" evidence="1">
    <location>
        <begin position="125"/>
        <end position="233"/>
    </location>
</feature>
<evidence type="ECO:0000313" key="3">
    <source>
        <dbReference type="Proteomes" id="UP000799436"/>
    </source>
</evidence>
<sequence>MLSILTAEELGQQLVEVADETWTNASAAVLDAAIEPFNEEVRRAVETLRRAREQSGMVADSGVWNGPGESSIASARFRANRVRDVQPLDRLLADLDPDSDLAAENRALRAEAARVIARVDAEDGSLGHTVQGSGSEAEHARLSDRRSVSEQVHRQSSSGSREDRRLSELQAPRRGGQRSRGRRRGRSEPRDLSPPSEWTILIAEVPNSNTSQPRPRRRLTRSSVPTNVHNFTVNPSTESLIDLDRVEHLTPHHHRRRPSTRRGSRCGYRDPAEELRDEEEAEDQAEILGLNDPGIFQLSEAGVARLRAAGIRLDGGGEEEEEEEEEGVYGDEELFGRG</sequence>
<feature type="region of interest" description="Disordered" evidence="1">
    <location>
        <begin position="313"/>
        <end position="338"/>
    </location>
</feature>
<evidence type="ECO:0000313" key="2">
    <source>
        <dbReference type="EMBL" id="KAF2768936.1"/>
    </source>
</evidence>
<dbReference type="AlphaFoldDB" id="A0A6G1L7W8"/>
<evidence type="ECO:0000256" key="1">
    <source>
        <dbReference type="SAM" id="MobiDB-lite"/>
    </source>
</evidence>
<name>A0A6G1L7W8_9PEZI</name>
<dbReference type="EMBL" id="ML995839">
    <property type="protein sequence ID" value="KAF2768936.1"/>
    <property type="molecule type" value="Genomic_DNA"/>
</dbReference>
<organism evidence="2 3">
    <name type="scientific">Teratosphaeria nubilosa</name>
    <dbReference type="NCBI Taxonomy" id="161662"/>
    <lineage>
        <taxon>Eukaryota</taxon>
        <taxon>Fungi</taxon>
        <taxon>Dikarya</taxon>
        <taxon>Ascomycota</taxon>
        <taxon>Pezizomycotina</taxon>
        <taxon>Dothideomycetes</taxon>
        <taxon>Dothideomycetidae</taxon>
        <taxon>Mycosphaerellales</taxon>
        <taxon>Teratosphaeriaceae</taxon>
        <taxon>Teratosphaeria</taxon>
    </lineage>
</organism>
<reference evidence="2" key="1">
    <citation type="journal article" date="2020" name="Stud. Mycol.">
        <title>101 Dothideomycetes genomes: a test case for predicting lifestyles and emergence of pathogens.</title>
        <authorList>
            <person name="Haridas S."/>
            <person name="Albert R."/>
            <person name="Binder M."/>
            <person name="Bloem J."/>
            <person name="Labutti K."/>
            <person name="Salamov A."/>
            <person name="Andreopoulos B."/>
            <person name="Baker S."/>
            <person name="Barry K."/>
            <person name="Bills G."/>
            <person name="Bluhm B."/>
            <person name="Cannon C."/>
            <person name="Castanera R."/>
            <person name="Culley D."/>
            <person name="Daum C."/>
            <person name="Ezra D."/>
            <person name="Gonzalez J."/>
            <person name="Henrissat B."/>
            <person name="Kuo A."/>
            <person name="Liang C."/>
            <person name="Lipzen A."/>
            <person name="Lutzoni F."/>
            <person name="Magnuson J."/>
            <person name="Mondo S."/>
            <person name="Nolan M."/>
            <person name="Ohm R."/>
            <person name="Pangilinan J."/>
            <person name="Park H.-J."/>
            <person name="Ramirez L."/>
            <person name="Alfaro M."/>
            <person name="Sun H."/>
            <person name="Tritt A."/>
            <person name="Yoshinaga Y."/>
            <person name="Zwiers L.-H."/>
            <person name="Turgeon B."/>
            <person name="Goodwin S."/>
            <person name="Spatafora J."/>
            <person name="Crous P."/>
            <person name="Grigoriev I."/>
        </authorList>
    </citation>
    <scope>NUCLEOTIDE SEQUENCE</scope>
    <source>
        <strain evidence="2">CBS 116005</strain>
    </source>
</reference>
<protein>
    <submittedName>
        <fullName evidence="2">Uncharacterized protein</fullName>
    </submittedName>
</protein>